<accession>A0AAV5L0W7</accession>
<evidence type="ECO:0000313" key="2">
    <source>
        <dbReference type="Proteomes" id="UP001054252"/>
    </source>
</evidence>
<proteinExistence type="predicted"/>
<dbReference type="AlphaFoldDB" id="A0AAV5L0W7"/>
<name>A0AAV5L0W7_9ROSI</name>
<organism evidence="1 2">
    <name type="scientific">Rubroshorea leprosula</name>
    <dbReference type="NCBI Taxonomy" id="152421"/>
    <lineage>
        <taxon>Eukaryota</taxon>
        <taxon>Viridiplantae</taxon>
        <taxon>Streptophyta</taxon>
        <taxon>Embryophyta</taxon>
        <taxon>Tracheophyta</taxon>
        <taxon>Spermatophyta</taxon>
        <taxon>Magnoliopsida</taxon>
        <taxon>eudicotyledons</taxon>
        <taxon>Gunneridae</taxon>
        <taxon>Pentapetalae</taxon>
        <taxon>rosids</taxon>
        <taxon>malvids</taxon>
        <taxon>Malvales</taxon>
        <taxon>Dipterocarpaceae</taxon>
        <taxon>Rubroshorea</taxon>
    </lineage>
</organism>
<comment type="caution">
    <text evidence="1">The sequence shown here is derived from an EMBL/GenBank/DDBJ whole genome shotgun (WGS) entry which is preliminary data.</text>
</comment>
<gene>
    <name evidence="1" type="ORF">SLEP1_g39575</name>
</gene>
<dbReference type="PANTHER" id="PTHR33223:SF8">
    <property type="entry name" value="OS04G0172440 PROTEIN"/>
    <property type="match status" value="1"/>
</dbReference>
<protein>
    <recommendedName>
        <fullName evidence="3">Retrotransposon gag domain-containing protein</fullName>
    </recommendedName>
</protein>
<sequence>MQSMVATLQTISITLSTLTTGSVPSLSSLVPTTPAPPVSIPSSTITSGNHAKDPMVTQLQFPPIYENQPLMGESSSHAPQISSLPFETSHPTLEMNNPTLSTTTPFAFNMPHLMGKVPTTQVTPYVEIWKLALEDGKSKKTNFKFKQSDFDKYDGSGWPYAHLQMYARKMALYANDEKVLIHYFQDSLSGSANIWFSSLDKKIRTFKDVYQAFMKQYEYNELGKFTKLLIPYGEALKQLVIVGLLETVQVNPIQPPYPYWTMNMVPFDEVEKPMLENASFWSLDELFAILTKYDLIQPIAQRSWNVSLAMIDDALVLQAMGSLKFVSAQELEKHIAQFEEVVVKDITNEVCSDEEEDSFGFNYFGPANMIDPKEWWMKILVERAFMEKHLNFHLVHHAKAPMGLHEFAPLESVKEESLCDLWGNLTINALDEEELEFDRGISLGNGSSQAN</sequence>
<dbReference type="Proteomes" id="UP001054252">
    <property type="component" value="Unassembled WGS sequence"/>
</dbReference>
<keyword evidence="2" id="KW-1185">Reference proteome</keyword>
<reference evidence="1 2" key="1">
    <citation type="journal article" date="2021" name="Commun. Biol.">
        <title>The genome of Shorea leprosula (Dipterocarpaceae) highlights the ecological relevance of drought in aseasonal tropical rainforests.</title>
        <authorList>
            <person name="Ng K.K.S."/>
            <person name="Kobayashi M.J."/>
            <person name="Fawcett J.A."/>
            <person name="Hatakeyama M."/>
            <person name="Paape T."/>
            <person name="Ng C.H."/>
            <person name="Ang C.C."/>
            <person name="Tnah L.H."/>
            <person name="Lee C.T."/>
            <person name="Nishiyama T."/>
            <person name="Sese J."/>
            <person name="O'Brien M.J."/>
            <person name="Copetti D."/>
            <person name="Mohd Noor M.I."/>
            <person name="Ong R.C."/>
            <person name="Putra M."/>
            <person name="Sireger I.Z."/>
            <person name="Indrioko S."/>
            <person name="Kosugi Y."/>
            <person name="Izuno A."/>
            <person name="Isagi Y."/>
            <person name="Lee S.L."/>
            <person name="Shimizu K.K."/>
        </authorList>
    </citation>
    <scope>NUCLEOTIDE SEQUENCE [LARGE SCALE GENOMIC DNA]</scope>
    <source>
        <strain evidence="1">214</strain>
    </source>
</reference>
<evidence type="ECO:0008006" key="3">
    <source>
        <dbReference type="Google" id="ProtNLM"/>
    </source>
</evidence>
<evidence type="ECO:0000313" key="1">
    <source>
        <dbReference type="EMBL" id="GKV30799.1"/>
    </source>
</evidence>
<dbReference type="EMBL" id="BPVZ01000088">
    <property type="protein sequence ID" value="GKV30799.1"/>
    <property type="molecule type" value="Genomic_DNA"/>
</dbReference>
<dbReference type="PANTHER" id="PTHR33223">
    <property type="entry name" value="CCHC-TYPE DOMAIN-CONTAINING PROTEIN"/>
    <property type="match status" value="1"/>
</dbReference>